<dbReference type="AlphaFoldDB" id="A0A0G4P9Y4"/>
<dbReference type="EMBL" id="HG793142">
    <property type="protein sequence ID" value="CRL23115.1"/>
    <property type="molecule type" value="Genomic_DNA"/>
</dbReference>
<protein>
    <submittedName>
        <fullName evidence="1">Str. FM013</fullName>
    </submittedName>
</protein>
<keyword evidence="2" id="KW-1185">Reference proteome</keyword>
<evidence type="ECO:0000313" key="1">
    <source>
        <dbReference type="EMBL" id="CRL23115.1"/>
    </source>
</evidence>
<reference evidence="1 2" key="1">
    <citation type="journal article" date="2014" name="Nat. Commun.">
        <title>Multiple recent horizontal transfers of a large genomic region in cheese making fungi.</title>
        <authorList>
            <person name="Cheeseman K."/>
            <person name="Ropars J."/>
            <person name="Renault P."/>
            <person name="Dupont J."/>
            <person name="Gouzy J."/>
            <person name="Branca A."/>
            <person name="Abraham A.L."/>
            <person name="Ceppi M."/>
            <person name="Conseiller E."/>
            <person name="Debuchy R."/>
            <person name="Malagnac F."/>
            <person name="Goarin A."/>
            <person name="Silar P."/>
            <person name="Lacoste S."/>
            <person name="Sallet E."/>
            <person name="Bensimon A."/>
            <person name="Giraud T."/>
            <person name="Brygoo Y."/>
        </authorList>
    </citation>
    <scope>NUCLEOTIDE SEQUENCE [LARGE SCALE GENOMIC DNA]</scope>
    <source>
        <strain evidence="2">FM 013</strain>
    </source>
</reference>
<evidence type="ECO:0000313" key="2">
    <source>
        <dbReference type="Proteomes" id="UP000053732"/>
    </source>
</evidence>
<dbReference type="Proteomes" id="UP000053732">
    <property type="component" value="Unassembled WGS sequence"/>
</dbReference>
<gene>
    <name evidence="1" type="ORF">PCAMFM013_S009g000055</name>
</gene>
<proteinExistence type="predicted"/>
<organism evidence="1 2">
    <name type="scientific">Penicillium camemberti (strain FM 013)</name>
    <dbReference type="NCBI Taxonomy" id="1429867"/>
    <lineage>
        <taxon>Eukaryota</taxon>
        <taxon>Fungi</taxon>
        <taxon>Dikarya</taxon>
        <taxon>Ascomycota</taxon>
        <taxon>Pezizomycotina</taxon>
        <taxon>Eurotiomycetes</taxon>
        <taxon>Eurotiomycetidae</taxon>
        <taxon>Eurotiales</taxon>
        <taxon>Aspergillaceae</taxon>
        <taxon>Penicillium</taxon>
    </lineage>
</organism>
<name>A0A0G4P9Y4_PENC3</name>
<sequence>MLAIWLTQLLTDIGVPGFLQKPICIYTDNNGAIAFSH</sequence>
<accession>A0A0G4P9Y4</accession>